<feature type="domain" description="Putative auto-transporter adhesin head GIN" evidence="2">
    <location>
        <begin position="40"/>
        <end position="161"/>
    </location>
</feature>
<accession>A0A923MWW3</accession>
<keyword evidence="4" id="KW-1185">Reference proteome</keyword>
<sequence length="277" mass="30511">MKKHFPILLLLLVTTATFAQSREKTKGSKNVTTLLRNIGAFKTIEIDDNIEAFLEVGDIAGIKIEADGNLHDIISTDVVDNVLNIHTLKDITRFKKLQVRITYTKDLNLVSLKNEATVNAIQQIQLDSIAFKSYGDSKLFLNINSKHFRLESNDKSKVELNLTSDKAKLILSQNATLKALVKTTDLTADLYQKTDAKIEGTATNGVLRTDSDSKLNASKLTIKNIKLVTEGSSEAAVNAETTITITASGKSEIDLYGDPAIEMKKFADEAKLIKKVK</sequence>
<evidence type="ECO:0000313" key="4">
    <source>
        <dbReference type="Proteomes" id="UP000641454"/>
    </source>
</evidence>
<feature type="chain" id="PRO_5037020425" evidence="1">
    <location>
        <begin position="20"/>
        <end position="277"/>
    </location>
</feature>
<comment type="caution">
    <text evidence="3">The sequence shown here is derived from an EMBL/GenBank/DDBJ whole genome shotgun (WGS) entry which is preliminary data.</text>
</comment>
<dbReference type="Gene3D" id="2.160.20.120">
    <property type="match status" value="1"/>
</dbReference>
<evidence type="ECO:0000256" key="1">
    <source>
        <dbReference type="SAM" id="SignalP"/>
    </source>
</evidence>
<protein>
    <submittedName>
        <fullName evidence="3">DUF2807 domain-containing protein</fullName>
    </submittedName>
</protein>
<organism evidence="3 4">
    <name type="scientific">Flavobacterium muglaense</name>
    <dbReference type="NCBI Taxonomy" id="2764716"/>
    <lineage>
        <taxon>Bacteria</taxon>
        <taxon>Pseudomonadati</taxon>
        <taxon>Bacteroidota</taxon>
        <taxon>Flavobacteriia</taxon>
        <taxon>Flavobacteriales</taxon>
        <taxon>Flavobacteriaceae</taxon>
        <taxon>Flavobacterium</taxon>
    </lineage>
</organism>
<keyword evidence="1" id="KW-0732">Signal</keyword>
<evidence type="ECO:0000259" key="2">
    <source>
        <dbReference type="Pfam" id="PF10988"/>
    </source>
</evidence>
<dbReference type="Pfam" id="PF10988">
    <property type="entry name" value="DUF2807"/>
    <property type="match status" value="1"/>
</dbReference>
<dbReference type="AlphaFoldDB" id="A0A923MWW3"/>
<dbReference type="Proteomes" id="UP000641454">
    <property type="component" value="Unassembled WGS sequence"/>
</dbReference>
<feature type="signal peptide" evidence="1">
    <location>
        <begin position="1"/>
        <end position="19"/>
    </location>
</feature>
<evidence type="ECO:0000313" key="3">
    <source>
        <dbReference type="EMBL" id="MBC5843813.1"/>
    </source>
</evidence>
<dbReference type="RefSeq" id="WP_187017485.1">
    <property type="nucleotide sequence ID" value="NZ_JACRUK010000007.1"/>
</dbReference>
<dbReference type="EMBL" id="JACRUL010000007">
    <property type="protein sequence ID" value="MBC5843813.1"/>
    <property type="molecule type" value="Genomic_DNA"/>
</dbReference>
<reference evidence="3 4" key="1">
    <citation type="submission" date="2020-08" db="EMBL/GenBank/DDBJ databases">
        <title>Description of novel Flavobacterium F-392 isolate.</title>
        <authorList>
            <person name="Saticioglu I.B."/>
            <person name="Duman M."/>
            <person name="Altun S."/>
        </authorList>
    </citation>
    <scope>NUCLEOTIDE SEQUENCE [LARGE SCALE GENOMIC DNA]</scope>
    <source>
        <strain evidence="3 4">F-392</strain>
    </source>
</reference>
<gene>
    <name evidence="3" type="ORF">H8R25_05105</name>
</gene>
<dbReference type="InterPro" id="IPR021255">
    <property type="entry name" value="DUF2807"/>
</dbReference>
<proteinExistence type="predicted"/>
<name>A0A923MWW3_9FLAO</name>